<dbReference type="InterPro" id="IPR015947">
    <property type="entry name" value="PUA-like_sf"/>
</dbReference>
<dbReference type="InterPro" id="IPR046886">
    <property type="entry name" value="RsmE_MTase_dom"/>
</dbReference>
<dbReference type="InterPro" id="IPR029026">
    <property type="entry name" value="tRNA_m1G_MTases_N"/>
</dbReference>
<evidence type="ECO:0000256" key="7">
    <source>
        <dbReference type="ARBA" id="ARBA00022679"/>
    </source>
</evidence>
<evidence type="ECO:0000259" key="11">
    <source>
        <dbReference type="Pfam" id="PF04452"/>
    </source>
</evidence>
<sequence length="274" mass="28724">MESAAGLTPWRSAAAQVLVSDLDSPELEPDDLHHLQRVLRLRVGQEVCATNGAGGWRSCAFSASQELEVLGETHQELAPEYPVTVGFAVVKGERPELIVQKLTELGVDRIWPFMAQRSVVRWDEEKTVKQLERLRRVARESCAQSRRLWLPEVGAAVGGAASGGSAAATGVAGGGAAVGGSAGDSTRPGRAERLASFEQVRNSGAVLANMGGSALKRADRIVLVGPEGGWDSAESQGATCVSLGEHVLRAETAAITAGVLLTALRAGIASENLR</sequence>
<dbReference type="CDD" id="cd18084">
    <property type="entry name" value="RsmE-like"/>
    <property type="match status" value="1"/>
</dbReference>
<dbReference type="SUPFAM" id="SSF75217">
    <property type="entry name" value="alpha/beta knot"/>
    <property type="match status" value="1"/>
</dbReference>
<protein>
    <recommendedName>
        <fullName evidence="3">16S rRNA (uracil(1498)-N(3))-methyltransferase</fullName>
        <ecNumber evidence="3">2.1.1.193</ecNumber>
    </recommendedName>
</protein>
<evidence type="ECO:0000256" key="6">
    <source>
        <dbReference type="ARBA" id="ARBA00022603"/>
    </source>
</evidence>
<evidence type="ECO:0000259" key="12">
    <source>
        <dbReference type="Pfam" id="PF20260"/>
    </source>
</evidence>
<comment type="catalytic activity">
    <reaction evidence="10">
        <text>uridine(1498) in 16S rRNA + S-adenosyl-L-methionine = N(3)-methyluridine(1498) in 16S rRNA + S-adenosyl-L-homocysteine + H(+)</text>
        <dbReference type="Rhea" id="RHEA:42920"/>
        <dbReference type="Rhea" id="RHEA-COMP:10283"/>
        <dbReference type="Rhea" id="RHEA-COMP:10284"/>
        <dbReference type="ChEBI" id="CHEBI:15378"/>
        <dbReference type="ChEBI" id="CHEBI:57856"/>
        <dbReference type="ChEBI" id="CHEBI:59789"/>
        <dbReference type="ChEBI" id="CHEBI:65315"/>
        <dbReference type="ChEBI" id="CHEBI:74502"/>
        <dbReference type="EC" id="2.1.1.193"/>
    </reaction>
</comment>
<dbReference type="PANTHER" id="PTHR30027">
    <property type="entry name" value="RIBOSOMAL RNA SMALL SUBUNIT METHYLTRANSFERASE E"/>
    <property type="match status" value="1"/>
</dbReference>
<dbReference type="InterPro" id="IPR029028">
    <property type="entry name" value="Alpha/beta_knot_MTases"/>
</dbReference>
<dbReference type="GO" id="GO:0005737">
    <property type="term" value="C:cytoplasm"/>
    <property type="evidence" value="ECO:0007669"/>
    <property type="project" value="UniProtKB-SubCell"/>
</dbReference>
<keyword evidence="8" id="KW-0949">S-adenosyl-L-methionine</keyword>
<dbReference type="PANTHER" id="PTHR30027:SF3">
    <property type="entry name" value="16S RRNA (URACIL(1498)-N(3))-METHYLTRANSFERASE"/>
    <property type="match status" value="1"/>
</dbReference>
<evidence type="ECO:0000256" key="2">
    <source>
        <dbReference type="ARBA" id="ARBA00005528"/>
    </source>
</evidence>
<keyword evidence="4" id="KW-0963">Cytoplasm</keyword>
<evidence type="ECO:0000256" key="8">
    <source>
        <dbReference type="ARBA" id="ARBA00022691"/>
    </source>
</evidence>
<gene>
    <name evidence="13" type="ORF">UFOPK3046_00977</name>
    <name evidence="14" type="ORF">UFOPK3914_01822</name>
    <name evidence="15" type="ORF">UFOPK4354_01557</name>
</gene>
<dbReference type="EMBL" id="CAFAAQ010000077">
    <property type="protein sequence ID" value="CAB4808300.1"/>
    <property type="molecule type" value="Genomic_DNA"/>
</dbReference>
<evidence type="ECO:0000256" key="1">
    <source>
        <dbReference type="ARBA" id="ARBA00004496"/>
    </source>
</evidence>
<feature type="domain" description="Ribosomal RNA small subunit methyltransferase E PUA-like" evidence="12">
    <location>
        <begin position="28"/>
        <end position="64"/>
    </location>
</feature>
<comment type="subcellular location">
    <subcellularLocation>
        <location evidence="1">Cytoplasm</location>
    </subcellularLocation>
</comment>
<evidence type="ECO:0000313" key="14">
    <source>
        <dbReference type="EMBL" id="CAB4995192.1"/>
    </source>
</evidence>
<dbReference type="Pfam" id="PF04452">
    <property type="entry name" value="Methyltrans_RNA"/>
    <property type="match status" value="2"/>
</dbReference>
<keyword evidence="6" id="KW-0489">Methyltransferase</keyword>
<keyword evidence="5" id="KW-0698">rRNA processing</keyword>
<evidence type="ECO:0000313" key="15">
    <source>
        <dbReference type="EMBL" id="CAB5068593.1"/>
    </source>
</evidence>
<dbReference type="InterPro" id="IPR046887">
    <property type="entry name" value="RsmE_PUA-like"/>
</dbReference>
<accession>A0A6J6YFW4</accession>
<name>A0A6J6YFW4_9ZZZZ</name>
<reference evidence="13" key="1">
    <citation type="submission" date="2020-05" db="EMBL/GenBank/DDBJ databases">
        <authorList>
            <person name="Chiriac C."/>
            <person name="Salcher M."/>
            <person name="Ghai R."/>
            <person name="Kavagutti S V."/>
        </authorList>
    </citation>
    <scope>NUCLEOTIDE SEQUENCE</scope>
</reference>
<dbReference type="Gene3D" id="3.40.1280.10">
    <property type="match status" value="1"/>
</dbReference>
<dbReference type="GO" id="GO:0070475">
    <property type="term" value="P:rRNA base methylation"/>
    <property type="evidence" value="ECO:0007669"/>
    <property type="project" value="TreeGrafter"/>
</dbReference>
<evidence type="ECO:0000256" key="4">
    <source>
        <dbReference type="ARBA" id="ARBA00022490"/>
    </source>
</evidence>
<evidence type="ECO:0000256" key="9">
    <source>
        <dbReference type="ARBA" id="ARBA00025699"/>
    </source>
</evidence>
<dbReference type="AlphaFoldDB" id="A0A6J6YFW4"/>
<comment type="function">
    <text evidence="9">Specifically methylates the N3 position of the uracil ring of uridine 1498 (m3U1498) in 16S rRNA. Acts on the fully assembled 30S ribosomal subunit.</text>
</comment>
<dbReference type="SUPFAM" id="SSF88697">
    <property type="entry name" value="PUA domain-like"/>
    <property type="match status" value="1"/>
</dbReference>
<dbReference type="NCBIfam" id="TIGR00046">
    <property type="entry name" value="RsmE family RNA methyltransferase"/>
    <property type="match status" value="1"/>
</dbReference>
<dbReference type="InterPro" id="IPR006700">
    <property type="entry name" value="RsmE"/>
</dbReference>
<organism evidence="13">
    <name type="scientific">freshwater metagenome</name>
    <dbReference type="NCBI Taxonomy" id="449393"/>
    <lineage>
        <taxon>unclassified sequences</taxon>
        <taxon>metagenomes</taxon>
        <taxon>ecological metagenomes</taxon>
    </lineage>
</organism>
<evidence type="ECO:0000256" key="5">
    <source>
        <dbReference type="ARBA" id="ARBA00022552"/>
    </source>
</evidence>
<dbReference type="GO" id="GO:0070042">
    <property type="term" value="F:rRNA (uridine-N3-)-methyltransferase activity"/>
    <property type="evidence" value="ECO:0007669"/>
    <property type="project" value="TreeGrafter"/>
</dbReference>
<feature type="domain" description="Ribosomal RNA small subunit methyltransferase E methyltransferase" evidence="11">
    <location>
        <begin position="212"/>
        <end position="258"/>
    </location>
</feature>
<dbReference type="Pfam" id="PF20260">
    <property type="entry name" value="PUA_4"/>
    <property type="match status" value="1"/>
</dbReference>
<feature type="domain" description="Ribosomal RNA small subunit methyltransferase E methyltransferase" evidence="11">
    <location>
        <begin position="81"/>
        <end position="156"/>
    </location>
</feature>
<evidence type="ECO:0000256" key="3">
    <source>
        <dbReference type="ARBA" id="ARBA00012328"/>
    </source>
</evidence>
<dbReference type="EMBL" id="CAFBOG010000227">
    <property type="protein sequence ID" value="CAB4995192.1"/>
    <property type="molecule type" value="Genomic_DNA"/>
</dbReference>
<dbReference type="PIRSF" id="PIRSF015601">
    <property type="entry name" value="MTase_slr0722"/>
    <property type="match status" value="1"/>
</dbReference>
<evidence type="ECO:0000256" key="10">
    <source>
        <dbReference type="ARBA" id="ARBA00047944"/>
    </source>
</evidence>
<keyword evidence="7" id="KW-0808">Transferase</keyword>
<dbReference type="EMBL" id="CAFBQW010000208">
    <property type="protein sequence ID" value="CAB5068593.1"/>
    <property type="molecule type" value="Genomic_DNA"/>
</dbReference>
<evidence type="ECO:0000313" key="13">
    <source>
        <dbReference type="EMBL" id="CAB4808300.1"/>
    </source>
</evidence>
<comment type="similarity">
    <text evidence="2">Belongs to the RNA methyltransferase RsmE family.</text>
</comment>
<dbReference type="EC" id="2.1.1.193" evidence="3"/>
<proteinExistence type="inferred from homology"/>